<evidence type="ECO:0000256" key="4">
    <source>
        <dbReference type="ARBA" id="ARBA00022832"/>
    </source>
</evidence>
<evidence type="ECO:0000313" key="11">
    <source>
        <dbReference type="EMBL" id="SBO13715.1"/>
    </source>
</evidence>
<dbReference type="InterPro" id="IPR004568">
    <property type="entry name" value="Ppantetheine-prot_Trfase_dom"/>
</dbReference>
<dbReference type="EMBL" id="FLLR01000002">
    <property type="protein sequence ID" value="SBO13715.1"/>
    <property type="molecule type" value="Genomic_DNA"/>
</dbReference>
<dbReference type="RefSeq" id="WP_044142845.1">
    <property type="nucleotide sequence ID" value="NZ_CCXQ01000012.1"/>
</dbReference>
<dbReference type="GO" id="GO:0000287">
    <property type="term" value="F:magnesium ion binding"/>
    <property type="evidence" value="ECO:0007669"/>
    <property type="project" value="UniProtKB-UniRule"/>
</dbReference>
<keyword evidence="4 8" id="KW-0276">Fatty acid metabolism</keyword>
<dbReference type="InterPro" id="IPR002582">
    <property type="entry name" value="ACPS"/>
</dbReference>
<dbReference type="NCBIfam" id="TIGR00556">
    <property type="entry name" value="pantethn_trn"/>
    <property type="match status" value="1"/>
</dbReference>
<comment type="cofactor">
    <cofactor evidence="8">
        <name>Mg(2+)</name>
        <dbReference type="ChEBI" id="CHEBI:18420"/>
    </cofactor>
</comment>
<dbReference type="EC" id="2.7.8.7" evidence="8"/>
<accession>A0A098EGD7</accession>
<evidence type="ECO:0000313" key="10">
    <source>
        <dbReference type="EMBL" id="CEG20411.1"/>
    </source>
</evidence>
<organism evidence="10 12">
    <name type="scientific">Anaplasma phagocytophilum</name>
    <name type="common">Ehrlichia phagocytophila</name>
    <dbReference type="NCBI Taxonomy" id="948"/>
    <lineage>
        <taxon>Bacteria</taxon>
        <taxon>Pseudomonadati</taxon>
        <taxon>Pseudomonadota</taxon>
        <taxon>Alphaproteobacteria</taxon>
        <taxon>Rickettsiales</taxon>
        <taxon>Anaplasmataceae</taxon>
        <taxon>Anaplasma</taxon>
        <taxon>phagocytophilum group</taxon>
    </lineage>
</organism>
<evidence type="ECO:0000313" key="13">
    <source>
        <dbReference type="Proteomes" id="UP000078419"/>
    </source>
</evidence>
<evidence type="ECO:0000256" key="5">
    <source>
        <dbReference type="ARBA" id="ARBA00022842"/>
    </source>
</evidence>
<evidence type="ECO:0000256" key="6">
    <source>
        <dbReference type="ARBA" id="ARBA00023098"/>
    </source>
</evidence>
<comment type="subcellular location">
    <subcellularLocation>
        <location evidence="8">Cytoplasm</location>
    </subcellularLocation>
</comment>
<evidence type="ECO:0000256" key="1">
    <source>
        <dbReference type="ARBA" id="ARBA00022516"/>
    </source>
</evidence>
<dbReference type="GO" id="GO:0005737">
    <property type="term" value="C:cytoplasm"/>
    <property type="evidence" value="ECO:0007669"/>
    <property type="project" value="UniProtKB-SubCell"/>
</dbReference>
<evidence type="ECO:0000259" key="9">
    <source>
        <dbReference type="Pfam" id="PF01648"/>
    </source>
</evidence>
<evidence type="ECO:0000256" key="7">
    <source>
        <dbReference type="ARBA" id="ARBA00023160"/>
    </source>
</evidence>
<dbReference type="Proteomes" id="UP000055047">
    <property type="component" value="Unassembled WGS sequence"/>
</dbReference>
<name>A0A098EGD7_ANAPH</name>
<evidence type="ECO:0000256" key="2">
    <source>
        <dbReference type="ARBA" id="ARBA00022679"/>
    </source>
</evidence>
<reference evidence="11" key="2">
    <citation type="submission" date="2016-03" db="EMBL/GenBank/DDBJ databases">
        <authorList>
            <person name="Loux V."/>
        </authorList>
    </citation>
    <scope>NUCLEOTIDE SEQUENCE</scope>
    <source>
        <strain evidence="11">C1</strain>
    </source>
</reference>
<dbReference type="InterPro" id="IPR037143">
    <property type="entry name" value="4-PPantetheinyl_Trfase_dom_sf"/>
</dbReference>
<keyword evidence="1 8" id="KW-0444">Lipid biosynthesis</keyword>
<comment type="function">
    <text evidence="8">Transfers the 4'-phosphopantetheine moiety from coenzyme A to a Ser of acyl-carrier-protein.</text>
</comment>
<dbReference type="SUPFAM" id="SSF56214">
    <property type="entry name" value="4'-phosphopantetheinyl transferase"/>
    <property type="match status" value="1"/>
</dbReference>
<sequence length="122" mass="13606">MILGIGVDLVCTRRIQALIAKYGNKFTNRIFSEKEILDSLKYRDEYARARHFAKRFAAKEAYVKALGLGFGRGVEAKDISVYNDPYGQPMISLEGGALRNGHVKLSMSDDGDYAIAFVTLHT</sequence>
<dbReference type="GO" id="GO:0008897">
    <property type="term" value="F:holo-[acyl-carrier-protein] synthase activity"/>
    <property type="evidence" value="ECO:0007669"/>
    <property type="project" value="UniProtKB-UniRule"/>
</dbReference>
<protein>
    <recommendedName>
        <fullName evidence="8">Holo-[acyl-carrier-protein] synthase</fullName>
        <shortName evidence="8">Holo-ACP synthase</shortName>
        <ecNumber evidence="8">2.7.8.7</ecNumber>
    </recommendedName>
    <alternativeName>
        <fullName evidence="8">4'-phosphopantetheinyl transferase AcpS</fullName>
    </alternativeName>
</protein>
<feature type="binding site" evidence="8">
    <location>
        <position position="8"/>
    </location>
    <ligand>
        <name>Mg(2+)</name>
        <dbReference type="ChEBI" id="CHEBI:18420"/>
    </ligand>
</feature>
<dbReference type="Proteomes" id="UP000078419">
    <property type="component" value="Unassembled WGS sequence"/>
</dbReference>
<dbReference type="NCBIfam" id="NF011253">
    <property type="entry name" value="PRK14659.1"/>
    <property type="match status" value="1"/>
</dbReference>
<reference evidence="10 12" key="1">
    <citation type="submission" date="2014-09" db="EMBL/GenBank/DDBJ databases">
        <authorList>
            <person name="Loux Valentin"/>
            <person name="Dugat Thibaut"/>
        </authorList>
    </citation>
    <scope>NUCLEOTIDE SEQUENCE [LARGE SCALE GENOMIC DNA]</scope>
    <source>
        <strain evidence="10 12">BOV-10_179</strain>
    </source>
</reference>
<comment type="catalytic activity">
    <reaction evidence="8">
        <text>apo-[ACP] + CoA = holo-[ACP] + adenosine 3',5'-bisphosphate + H(+)</text>
        <dbReference type="Rhea" id="RHEA:12068"/>
        <dbReference type="Rhea" id="RHEA-COMP:9685"/>
        <dbReference type="Rhea" id="RHEA-COMP:9690"/>
        <dbReference type="ChEBI" id="CHEBI:15378"/>
        <dbReference type="ChEBI" id="CHEBI:29999"/>
        <dbReference type="ChEBI" id="CHEBI:57287"/>
        <dbReference type="ChEBI" id="CHEBI:58343"/>
        <dbReference type="ChEBI" id="CHEBI:64479"/>
        <dbReference type="EC" id="2.7.8.7"/>
    </reaction>
</comment>
<dbReference type="NCBIfam" id="TIGR00516">
    <property type="entry name" value="acpS"/>
    <property type="match status" value="1"/>
</dbReference>
<keyword evidence="6 8" id="KW-0443">Lipid metabolism</keyword>
<dbReference type="AlphaFoldDB" id="A0A098EGD7"/>
<evidence type="ECO:0000256" key="3">
    <source>
        <dbReference type="ARBA" id="ARBA00022723"/>
    </source>
</evidence>
<dbReference type="GO" id="GO:0006633">
    <property type="term" value="P:fatty acid biosynthetic process"/>
    <property type="evidence" value="ECO:0007669"/>
    <property type="project" value="UniProtKB-UniRule"/>
</dbReference>
<keyword evidence="5 8" id="KW-0460">Magnesium</keyword>
<keyword evidence="8" id="KW-0963">Cytoplasm</keyword>
<dbReference type="Gene3D" id="3.90.470.20">
    <property type="entry name" value="4'-phosphopantetheinyl transferase domain"/>
    <property type="match status" value="1"/>
</dbReference>
<evidence type="ECO:0000256" key="8">
    <source>
        <dbReference type="HAMAP-Rule" id="MF_00101"/>
    </source>
</evidence>
<reference evidence="13" key="3">
    <citation type="submission" date="2016-03" db="EMBL/GenBank/DDBJ databases">
        <authorList>
            <person name="Loux Valentin"/>
        </authorList>
    </citation>
    <scope>NUCLEOTIDE SEQUENCE [LARGE SCALE GENOMIC DNA]</scope>
    <source>
        <strain evidence="13">C1</strain>
    </source>
</reference>
<dbReference type="InterPro" id="IPR008278">
    <property type="entry name" value="4-PPantetheinyl_Trfase_dom"/>
</dbReference>
<dbReference type="Pfam" id="PF01648">
    <property type="entry name" value="ACPS"/>
    <property type="match status" value="1"/>
</dbReference>
<comment type="similarity">
    <text evidence="8">Belongs to the P-Pant transferase superfamily. AcpS family.</text>
</comment>
<feature type="domain" description="4'-phosphopantetheinyl transferase" evidence="9">
    <location>
        <begin position="4"/>
        <end position="118"/>
    </location>
</feature>
<keyword evidence="7 8" id="KW-0275">Fatty acid biosynthesis</keyword>
<keyword evidence="3 8" id="KW-0479">Metal-binding</keyword>
<proteinExistence type="inferred from homology"/>
<feature type="binding site" evidence="8">
    <location>
        <position position="60"/>
    </location>
    <ligand>
        <name>Mg(2+)</name>
        <dbReference type="ChEBI" id="CHEBI:18420"/>
    </ligand>
</feature>
<keyword evidence="2 8" id="KW-0808">Transferase</keyword>
<dbReference type="EMBL" id="CCXQ01000012">
    <property type="protein sequence ID" value="CEG20411.1"/>
    <property type="molecule type" value="Genomic_DNA"/>
</dbReference>
<evidence type="ECO:0000313" key="12">
    <source>
        <dbReference type="Proteomes" id="UP000055047"/>
    </source>
</evidence>
<dbReference type="HAMAP" id="MF_00101">
    <property type="entry name" value="AcpS"/>
    <property type="match status" value="1"/>
</dbReference>
<gene>
    <name evidence="8 10" type="primary">acpS</name>
    <name evidence="11" type="ORF">ANAPC1_00048</name>
    <name evidence="10" type="ORF">ANAPHAGO_00317</name>
</gene>